<sequence length="99" mass="9578">MTAGAPGGVAGTDGGMGKSTAEVATGAVNVPTGDDDDGSGARLGAFGSGVAGTLRASGCVVWLFRCKSSSGSRSQSSARAVSASLFRCQRSSGSRSQSS</sequence>
<feature type="non-terminal residue" evidence="2">
    <location>
        <position position="99"/>
    </location>
</feature>
<dbReference type="AlphaFoldDB" id="A0A1H3Q5H8"/>
<proteinExistence type="predicted"/>
<evidence type="ECO:0000313" key="2">
    <source>
        <dbReference type="EMBL" id="SDZ08510.1"/>
    </source>
</evidence>
<name>A0A1H3Q5H8_9ACTN</name>
<keyword evidence="3" id="KW-1185">Reference proteome</keyword>
<feature type="compositionally biased region" description="Gly residues" evidence="1">
    <location>
        <begin position="1"/>
        <end position="17"/>
    </location>
</feature>
<feature type="region of interest" description="Disordered" evidence="1">
    <location>
        <begin position="1"/>
        <end position="42"/>
    </location>
</feature>
<dbReference type="Proteomes" id="UP000198921">
    <property type="component" value="Unassembled WGS sequence"/>
</dbReference>
<reference evidence="3" key="1">
    <citation type="submission" date="2016-10" db="EMBL/GenBank/DDBJ databases">
        <authorList>
            <person name="Varghese N."/>
            <person name="Submissions S."/>
        </authorList>
    </citation>
    <scope>NUCLEOTIDE SEQUENCE [LARGE SCALE GENOMIC DNA]</scope>
    <source>
        <strain evidence="3">DSM 45422</strain>
    </source>
</reference>
<dbReference type="EMBL" id="FNOT01000020">
    <property type="protein sequence ID" value="SDZ08510.1"/>
    <property type="molecule type" value="Genomic_DNA"/>
</dbReference>
<evidence type="ECO:0000313" key="3">
    <source>
        <dbReference type="Proteomes" id="UP000198921"/>
    </source>
</evidence>
<protein>
    <submittedName>
        <fullName evidence="2">Uncharacterized protein</fullName>
    </submittedName>
</protein>
<evidence type="ECO:0000256" key="1">
    <source>
        <dbReference type="SAM" id="MobiDB-lite"/>
    </source>
</evidence>
<gene>
    <name evidence="2" type="ORF">SAMN05660209_04609</name>
</gene>
<accession>A0A1H3Q5H8</accession>
<organism evidence="2 3">
    <name type="scientific">Geodermatophilus africanus</name>
    <dbReference type="NCBI Taxonomy" id="1137993"/>
    <lineage>
        <taxon>Bacteria</taxon>
        <taxon>Bacillati</taxon>
        <taxon>Actinomycetota</taxon>
        <taxon>Actinomycetes</taxon>
        <taxon>Geodermatophilales</taxon>
        <taxon>Geodermatophilaceae</taxon>
        <taxon>Geodermatophilus</taxon>
    </lineage>
</organism>